<dbReference type="SUPFAM" id="SSF54001">
    <property type="entry name" value="Cysteine proteinases"/>
    <property type="match status" value="1"/>
</dbReference>
<name>A0A1C5IP86_9ACTN</name>
<evidence type="ECO:0000313" key="5">
    <source>
        <dbReference type="Proteomes" id="UP000199408"/>
    </source>
</evidence>
<gene>
    <name evidence="4" type="ORF">GA0070560_114111</name>
</gene>
<feature type="domain" description="Peptidase C39-like" evidence="3">
    <location>
        <begin position="71"/>
        <end position="206"/>
    </location>
</feature>
<feature type="region of interest" description="Disordered" evidence="1">
    <location>
        <begin position="44"/>
        <end position="63"/>
    </location>
</feature>
<protein>
    <submittedName>
        <fullName evidence="4">Peptidase_C39 like family protein</fullName>
    </submittedName>
</protein>
<evidence type="ECO:0000259" key="3">
    <source>
        <dbReference type="Pfam" id="PF13529"/>
    </source>
</evidence>
<feature type="signal peptide" evidence="2">
    <location>
        <begin position="1"/>
        <end position="40"/>
    </location>
</feature>
<dbReference type="InterPro" id="IPR039564">
    <property type="entry name" value="Peptidase_C39-like"/>
</dbReference>
<evidence type="ECO:0000256" key="1">
    <source>
        <dbReference type="SAM" id="MobiDB-lite"/>
    </source>
</evidence>
<accession>A0A1C5IP86</accession>
<feature type="chain" id="PRO_5008718905" evidence="2">
    <location>
        <begin position="41"/>
        <end position="232"/>
    </location>
</feature>
<proteinExistence type="predicted"/>
<evidence type="ECO:0000256" key="2">
    <source>
        <dbReference type="SAM" id="SignalP"/>
    </source>
</evidence>
<dbReference type="OrthoDB" id="1655016at2"/>
<dbReference type="AlphaFoldDB" id="A0A1C5IP86"/>
<dbReference type="Pfam" id="PF13529">
    <property type="entry name" value="Peptidase_C39_2"/>
    <property type="match status" value="1"/>
</dbReference>
<organism evidence="4 5">
    <name type="scientific">Micromonospora halophytica</name>
    <dbReference type="NCBI Taxonomy" id="47864"/>
    <lineage>
        <taxon>Bacteria</taxon>
        <taxon>Bacillati</taxon>
        <taxon>Actinomycetota</taxon>
        <taxon>Actinomycetes</taxon>
        <taxon>Micromonosporales</taxon>
        <taxon>Micromonosporaceae</taxon>
        <taxon>Micromonospora</taxon>
    </lineage>
</organism>
<dbReference type="EMBL" id="FMDN01000014">
    <property type="protein sequence ID" value="SCG60138.1"/>
    <property type="molecule type" value="Genomic_DNA"/>
</dbReference>
<dbReference type="RefSeq" id="WP_091299150.1">
    <property type="nucleotide sequence ID" value="NZ_FMDN01000014.1"/>
</dbReference>
<dbReference type="Proteomes" id="UP000199408">
    <property type="component" value="Unassembled WGS sequence"/>
</dbReference>
<reference evidence="5" key="1">
    <citation type="submission" date="2016-06" db="EMBL/GenBank/DDBJ databases">
        <authorList>
            <person name="Varghese N."/>
        </authorList>
    </citation>
    <scope>NUCLEOTIDE SEQUENCE [LARGE SCALE GENOMIC DNA]</scope>
    <source>
        <strain evidence="5">DSM 43171</strain>
    </source>
</reference>
<evidence type="ECO:0000313" key="4">
    <source>
        <dbReference type="EMBL" id="SCG60138.1"/>
    </source>
</evidence>
<dbReference type="Gene3D" id="3.90.70.10">
    <property type="entry name" value="Cysteine proteinases"/>
    <property type="match status" value="1"/>
</dbReference>
<sequence>MTTFTRWLPENVTTGIVRTSALGVAGLAFAGTLAAGPAVAAEAAAPQASTPSSTVQADRARDGADKRVGDYAFEAQPNFYYCGPASTRIALSAQGEVPSQDELAEKLGTTEAGTSSVFDITRVLNEELGSEVYQAGELPTDSVTPEQVQRMKADLKAAVDDERVAVVNVIGAGTDLDGVERSFPGHYLTVVAYEGDGEKVKIADPWQPVGDGTYWMDVEELANWAASRGYSA</sequence>
<keyword evidence="2" id="KW-0732">Signal</keyword>
<feature type="compositionally biased region" description="Low complexity" evidence="1">
    <location>
        <begin position="44"/>
        <end position="55"/>
    </location>
</feature>
<dbReference type="InterPro" id="IPR038765">
    <property type="entry name" value="Papain-like_cys_pep_sf"/>
</dbReference>
<keyword evidence="5" id="KW-1185">Reference proteome</keyword>
<dbReference type="STRING" id="47864.GA0070560_114111"/>